<feature type="transmembrane region" description="Helical" evidence="7">
    <location>
        <begin position="172"/>
        <end position="192"/>
    </location>
</feature>
<feature type="transmembrane region" description="Helical" evidence="7">
    <location>
        <begin position="147"/>
        <end position="166"/>
    </location>
</feature>
<reference evidence="10 11" key="1">
    <citation type="submission" date="2023-03" db="EMBL/GenBank/DDBJ databases">
        <title>Isolation and description of six Streptomyces strains from soil environments, able to metabolize different microbial glucans.</title>
        <authorList>
            <person name="Widen T."/>
            <person name="Larsbrink J."/>
        </authorList>
    </citation>
    <scope>NUCLEOTIDE SEQUENCE [LARGE SCALE GENOMIC DNA]</scope>
    <source>
        <strain evidence="10 11">Mut1</strain>
    </source>
</reference>
<feature type="compositionally biased region" description="Low complexity" evidence="8">
    <location>
        <begin position="7"/>
        <end position="18"/>
    </location>
</feature>
<evidence type="ECO:0000313" key="11">
    <source>
        <dbReference type="Proteomes" id="UP001239522"/>
    </source>
</evidence>
<feature type="transmembrane region" description="Helical" evidence="7">
    <location>
        <begin position="114"/>
        <end position="135"/>
    </location>
</feature>
<keyword evidence="4 7" id="KW-0812">Transmembrane</keyword>
<gene>
    <name evidence="10" type="ORF">P8A18_30930</name>
</gene>
<dbReference type="Proteomes" id="UP001239522">
    <property type="component" value="Chromosome"/>
</dbReference>
<comment type="subcellular location">
    <subcellularLocation>
        <location evidence="1 7">Cell membrane</location>
        <topology evidence="1 7">Multi-pass membrane protein</topology>
    </subcellularLocation>
</comment>
<evidence type="ECO:0000256" key="7">
    <source>
        <dbReference type="RuleBase" id="RU363032"/>
    </source>
</evidence>
<name>A0ABY9HSP1_9ACTN</name>
<evidence type="ECO:0000256" key="8">
    <source>
        <dbReference type="SAM" id="MobiDB-lite"/>
    </source>
</evidence>
<keyword evidence="5 7" id="KW-1133">Transmembrane helix</keyword>
<evidence type="ECO:0000256" key="6">
    <source>
        <dbReference type="ARBA" id="ARBA00023136"/>
    </source>
</evidence>
<keyword evidence="11" id="KW-1185">Reference proteome</keyword>
<feature type="region of interest" description="Disordered" evidence="8">
    <location>
        <begin position="1"/>
        <end position="54"/>
    </location>
</feature>
<dbReference type="PANTHER" id="PTHR30151">
    <property type="entry name" value="ALKANE SULFONATE ABC TRANSPORTER-RELATED, MEMBRANE SUBUNIT"/>
    <property type="match status" value="1"/>
</dbReference>
<evidence type="ECO:0000256" key="3">
    <source>
        <dbReference type="ARBA" id="ARBA00022475"/>
    </source>
</evidence>
<dbReference type="InterPro" id="IPR035906">
    <property type="entry name" value="MetI-like_sf"/>
</dbReference>
<feature type="transmembrane region" description="Helical" evidence="7">
    <location>
        <begin position="270"/>
        <end position="290"/>
    </location>
</feature>
<dbReference type="EMBL" id="CP120997">
    <property type="protein sequence ID" value="WLQ37583.1"/>
    <property type="molecule type" value="Genomic_DNA"/>
</dbReference>
<evidence type="ECO:0000259" key="9">
    <source>
        <dbReference type="PROSITE" id="PS50928"/>
    </source>
</evidence>
<dbReference type="InterPro" id="IPR000515">
    <property type="entry name" value="MetI-like"/>
</dbReference>
<dbReference type="PROSITE" id="PS50928">
    <property type="entry name" value="ABC_TM1"/>
    <property type="match status" value="1"/>
</dbReference>
<evidence type="ECO:0000256" key="5">
    <source>
        <dbReference type="ARBA" id="ARBA00022989"/>
    </source>
</evidence>
<accession>A0ABY9HSP1</accession>
<dbReference type="RefSeq" id="WP_306059915.1">
    <property type="nucleotide sequence ID" value="NZ_CP120997.1"/>
</dbReference>
<sequence>MKLQPHSGDGPAAPSASAADERTADGPASVTKSRTSDVRPVPAPDGRPRRRSVPDPVLGAAGVLIFAGVVEALPRLGLVSDRHLPPVSDMARALAGEAGGSAFWTALTDTLQGWGIGLAIAVVAGTALGLLLGSVEVLRKATASTIEFLRPIPSVALVPLAVLVYGTGLRSTLLLVVYASFWPVLLQVLSGVRDIDPVARDTAASYRLSPLARLRYLLWPTTLPYFMTGLRLAASVALILAVSAELIIGGSGLGSLIASAQAADAVPETYALVAVTGLLGLCVNIVFRVLERTLLSWHTSVRKEGTA</sequence>
<dbReference type="Gene3D" id="1.10.3720.10">
    <property type="entry name" value="MetI-like"/>
    <property type="match status" value="1"/>
</dbReference>
<dbReference type="Pfam" id="PF00528">
    <property type="entry name" value="BPD_transp_1"/>
    <property type="match status" value="1"/>
</dbReference>
<comment type="similarity">
    <text evidence="7">Belongs to the binding-protein-dependent transport system permease family.</text>
</comment>
<keyword evidence="6 7" id="KW-0472">Membrane</keyword>
<protein>
    <submittedName>
        <fullName evidence="10">ABC transporter permease</fullName>
    </submittedName>
</protein>
<dbReference type="PANTHER" id="PTHR30151:SF0">
    <property type="entry name" value="ABC TRANSPORTER PERMEASE PROTEIN MJ0413-RELATED"/>
    <property type="match status" value="1"/>
</dbReference>
<evidence type="ECO:0000256" key="2">
    <source>
        <dbReference type="ARBA" id="ARBA00022448"/>
    </source>
</evidence>
<evidence type="ECO:0000313" key="10">
    <source>
        <dbReference type="EMBL" id="WLQ37583.1"/>
    </source>
</evidence>
<keyword evidence="2 7" id="KW-0813">Transport</keyword>
<dbReference type="CDD" id="cd06261">
    <property type="entry name" value="TM_PBP2"/>
    <property type="match status" value="1"/>
</dbReference>
<feature type="domain" description="ABC transmembrane type-1" evidence="9">
    <location>
        <begin position="107"/>
        <end position="291"/>
    </location>
</feature>
<keyword evidence="3" id="KW-1003">Cell membrane</keyword>
<feature type="transmembrane region" description="Helical" evidence="7">
    <location>
        <begin position="232"/>
        <end position="258"/>
    </location>
</feature>
<proteinExistence type="inferred from homology"/>
<evidence type="ECO:0000256" key="1">
    <source>
        <dbReference type="ARBA" id="ARBA00004651"/>
    </source>
</evidence>
<feature type="transmembrane region" description="Helical" evidence="7">
    <location>
        <begin position="57"/>
        <end position="78"/>
    </location>
</feature>
<dbReference type="SUPFAM" id="SSF161098">
    <property type="entry name" value="MetI-like"/>
    <property type="match status" value="1"/>
</dbReference>
<evidence type="ECO:0000256" key="4">
    <source>
        <dbReference type="ARBA" id="ARBA00022692"/>
    </source>
</evidence>
<organism evidence="10 11">
    <name type="scientific">Streptomyces castrisilvae</name>
    <dbReference type="NCBI Taxonomy" id="3033811"/>
    <lineage>
        <taxon>Bacteria</taxon>
        <taxon>Bacillati</taxon>
        <taxon>Actinomycetota</taxon>
        <taxon>Actinomycetes</taxon>
        <taxon>Kitasatosporales</taxon>
        <taxon>Streptomycetaceae</taxon>
        <taxon>Streptomyces</taxon>
    </lineage>
</organism>